<accession>A0A1B6HHP8</accession>
<keyword evidence="2" id="KW-0472">Membrane</keyword>
<gene>
    <name evidence="4" type="ORF">g.1661</name>
</gene>
<feature type="non-terminal residue" evidence="4">
    <location>
        <position position="144"/>
    </location>
</feature>
<reference evidence="4" key="1">
    <citation type="submission" date="2015-11" db="EMBL/GenBank/DDBJ databases">
        <title>De novo transcriptome assembly of four potential Pierce s Disease insect vectors from Arizona vineyards.</title>
        <authorList>
            <person name="Tassone E.E."/>
        </authorList>
    </citation>
    <scope>NUCLEOTIDE SEQUENCE</scope>
</reference>
<dbReference type="GO" id="GO:0019867">
    <property type="term" value="C:outer membrane"/>
    <property type="evidence" value="ECO:0007669"/>
    <property type="project" value="InterPro"/>
</dbReference>
<dbReference type="AlphaFoldDB" id="A0A1B6HHP8"/>
<protein>
    <recommendedName>
        <fullName evidence="3">Bacterial surface antigen (D15) domain-containing protein</fullName>
    </recommendedName>
</protein>
<feature type="domain" description="Bacterial surface antigen (D15)" evidence="3">
    <location>
        <begin position="69"/>
        <end position="142"/>
    </location>
</feature>
<dbReference type="InterPro" id="IPR000184">
    <property type="entry name" value="Bac_surfAg_D15"/>
</dbReference>
<dbReference type="EMBL" id="GECU01033504">
    <property type="protein sequence ID" value="JAS74202.1"/>
    <property type="molecule type" value="Transcribed_RNA"/>
</dbReference>
<organism evidence="4">
    <name type="scientific">Homalodisca liturata</name>
    <dbReference type="NCBI Taxonomy" id="320908"/>
    <lineage>
        <taxon>Eukaryota</taxon>
        <taxon>Metazoa</taxon>
        <taxon>Ecdysozoa</taxon>
        <taxon>Arthropoda</taxon>
        <taxon>Hexapoda</taxon>
        <taxon>Insecta</taxon>
        <taxon>Pterygota</taxon>
        <taxon>Neoptera</taxon>
        <taxon>Paraneoptera</taxon>
        <taxon>Hemiptera</taxon>
        <taxon>Auchenorrhyncha</taxon>
        <taxon>Membracoidea</taxon>
        <taxon>Cicadellidae</taxon>
        <taxon>Cicadellinae</taxon>
        <taxon>Proconiini</taxon>
        <taxon>Homalodisca</taxon>
    </lineage>
</organism>
<evidence type="ECO:0000313" key="4">
    <source>
        <dbReference type="EMBL" id="JAS74202.1"/>
    </source>
</evidence>
<sequence length="144" mass="15185">SGTGSATAALGCEYIRSLLVYFARCNFDVLGFSAAAKLGATAHEEKEKRVLTPFLKTVLSRTAALSSERFSASVKLSIGRLFGSSNLTEKFFLGPEVRGYRPSAISPVSHNKKVGGNSFASAQTQAGIFVGPVELFVFADAGVT</sequence>
<proteinExistence type="predicted"/>
<feature type="non-terminal residue" evidence="4">
    <location>
        <position position="1"/>
    </location>
</feature>
<evidence type="ECO:0000256" key="2">
    <source>
        <dbReference type="ARBA" id="ARBA00023136"/>
    </source>
</evidence>
<evidence type="ECO:0000256" key="1">
    <source>
        <dbReference type="ARBA" id="ARBA00004370"/>
    </source>
</evidence>
<comment type="subcellular location">
    <subcellularLocation>
        <location evidence="1">Membrane</location>
    </subcellularLocation>
</comment>
<evidence type="ECO:0000259" key="3">
    <source>
        <dbReference type="Pfam" id="PF01103"/>
    </source>
</evidence>
<dbReference type="Pfam" id="PF01103">
    <property type="entry name" value="Omp85"/>
    <property type="match status" value="1"/>
</dbReference>
<name>A0A1B6HHP8_9HEMI</name>
<dbReference type="Gene3D" id="2.40.160.50">
    <property type="entry name" value="membrane protein fhac: a member of the omp85/tpsb transporter family"/>
    <property type="match status" value="1"/>
</dbReference>